<evidence type="ECO:0000313" key="4">
    <source>
        <dbReference type="Proteomes" id="UP000439591"/>
    </source>
</evidence>
<dbReference type="SUPFAM" id="SSF56935">
    <property type="entry name" value="Porins"/>
    <property type="match status" value="1"/>
</dbReference>
<evidence type="ECO:0008006" key="5">
    <source>
        <dbReference type="Google" id="ProtNLM"/>
    </source>
</evidence>
<organism evidence="2 4">
    <name type="scientific">Zhongshania aliphaticivorans</name>
    <dbReference type="NCBI Taxonomy" id="1470434"/>
    <lineage>
        <taxon>Bacteria</taxon>
        <taxon>Pseudomonadati</taxon>
        <taxon>Pseudomonadota</taxon>
        <taxon>Gammaproteobacteria</taxon>
        <taxon>Cellvibrionales</taxon>
        <taxon>Spongiibacteraceae</taxon>
        <taxon>Zhongshania</taxon>
    </lineage>
</organism>
<accession>A0A5S9P3R4</accession>
<sequence length="398" mass="44140">MRRSIPALIIGLLTSQTGLSHEAESAAKPLVTTGLSVYLSYSYRDKSYLETDGEWQIPGALMGGEALPVEDDAALDDATADYQYAFSPNNGIQLSAEAHGGHGETEFKFAHYWYLHQWQLDDTKKLRIEAGRMAGIFTRGANWHASQDEYSEASLTSDIFWGRSLVDTGIRGSYFSGPWTLGLGLWQGHSWLADNGNAGDVFAKYQGNFNSVNYTINAWLLAAEADTRRDTRYFGGHTHGDVVVTSSDANFSGDIQAYGVDAEISIATSTASQLLFNINLAQLEQDGDVIESQRSAQLDSNYLSTQAGISWRRLQHELAARYEYINLDNTLSGSAATLVGRNTSLDNPNSVDPERSTLSYRYHHNDNLSIRLEWVDETLGDLQQDRWIAGFVLRGFFE</sequence>
<dbReference type="AlphaFoldDB" id="A0A5S9P3R4"/>
<evidence type="ECO:0000313" key="1">
    <source>
        <dbReference type="EMBL" id="CAA0090337.1"/>
    </source>
</evidence>
<keyword evidence="3" id="KW-1185">Reference proteome</keyword>
<reference evidence="3 4" key="1">
    <citation type="submission" date="2019-11" db="EMBL/GenBank/DDBJ databases">
        <authorList>
            <person name="Holert J."/>
        </authorList>
    </citation>
    <scope>NUCLEOTIDE SEQUENCE [LARGE SCALE GENOMIC DNA]</scope>
    <source>
        <strain evidence="2">BC3_2A</strain>
        <strain evidence="1">SB11_1A</strain>
    </source>
</reference>
<name>A0A5S9P3R4_9GAMM</name>
<dbReference type="OrthoDB" id="9788733at2"/>
<dbReference type="Proteomes" id="UP000435877">
    <property type="component" value="Unassembled WGS sequence"/>
</dbReference>
<evidence type="ECO:0000313" key="3">
    <source>
        <dbReference type="Proteomes" id="UP000435877"/>
    </source>
</evidence>
<gene>
    <name evidence="1" type="ORF">IHBHHGIJ_01996</name>
    <name evidence="2" type="ORF">KFEGEMFD_01598</name>
</gene>
<dbReference type="EMBL" id="CACSIK010000001">
    <property type="protein sequence ID" value="CAA0090337.1"/>
    <property type="molecule type" value="Genomic_DNA"/>
</dbReference>
<dbReference type="Proteomes" id="UP000439591">
    <property type="component" value="Unassembled WGS sequence"/>
</dbReference>
<proteinExistence type="predicted"/>
<dbReference type="EMBL" id="CACSIM010000002">
    <property type="protein sequence ID" value="CAA0097763.1"/>
    <property type="molecule type" value="Genomic_DNA"/>
</dbReference>
<protein>
    <recommendedName>
        <fullName evidence="5">Porin domain-containing protein</fullName>
    </recommendedName>
</protein>
<evidence type="ECO:0000313" key="2">
    <source>
        <dbReference type="EMBL" id="CAA0097763.1"/>
    </source>
</evidence>
<dbReference type="RefSeq" id="WP_159268590.1">
    <property type="nucleotide sequence ID" value="NZ_CACSIK010000001.1"/>
</dbReference>